<dbReference type="InterPro" id="IPR001759">
    <property type="entry name" value="PTX_dom"/>
</dbReference>
<dbReference type="Pfam" id="PF00354">
    <property type="entry name" value="Pentaxin"/>
    <property type="match status" value="1"/>
</dbReference>
<dbReference type="STRING" id="42514.ENSPNAP00000011439"/>
<dbReference type="Proteomes" id="UP001501920">
    <property type="component" value="Chromosome 3"/>
</dbReference>
<evidence type="ECO:0000256" key="1">
    <source>
        <dbReference type="ARBA" id="ARBA00022723"/>
    </source>
</evidence>
<feature type="domain" description="Pentraxin (PTX)" evidence="5">
    <location>
        <begin position="37"/>
        <end position="244"/>
    </location>
</feature>
<evidence type="ECO:0000313" key="7">
    <source>
        <dbReference type="Proteomes" id="UP001501920"/>
    </source>
</evidence>
<protein>
    <recommendedName>
        <fullName evidence="4">Pentraxin family member</fullName>
    </recommendedName>
</protein>
<comment type="subunit">
    <text evidence="4">Homopentamer. Pentaxin (or pentraxin) have a discoid arrangement of 5 non-covalently bound subunits.</text>
</comment>
<evidence type="ECO:0000259" key="5">
    <source>
        <dbReference type="PROSITE" id="PS51828"/>
    </source>
</evidence>
<dbReference type="PANTHER" id="PTHR45869:SF2">
    <property type="entry name" value="C-REACTIVE PROTEIN-RELATED"/>
    <property type="match status" value="1"/>
</dbReference>
<dbReference type="GO" id="GO:0046872">
    <property type="term" value="F:metal ion binding"/>
    <property type="evidence" value="ECO:0007669"/>
    <property type="project" value="UniProtKB-KW"/>
</dbReference>
<accession>A0A3B4CLL5</accession>
<dbReference type="GO" id="GO:0005576">
    <property type="term" value="C:extracellular region"/>
    <property type="evidence" value="ECO:0007669"/>
    <property type="project" value="UniProtKB-SubCell"/>
</dbReference>
<comment type="subcellular location">
    <subcellularLocation>
        <location evidence="4">Secreted</location>
    </subcellularLocation>
</comment>
<organism evidence="6 7">
    <name type="scientific">Pygocentrus nattereri</name>
    <name type="common">Red-bellied piranha</name>
    <dbReference type="NCBI Taxonomy" id="42514"/>
    <lineage>
        <taxon>Eukaryota</taxon>
        <taxon>Metazoa</taxon>
        <taxon>Chordata</taxon>
        <taxon>Craniata</taxon>
        <taxon>Vertebrata</taxon>
        <taxon>Euteleostomi</taxon>
        <taxon>Actinopterygii</taxon>
        <taxon>Neopterygii</taxon>
        <taxon>Teleostei</taxon>
        <taxon>Ostariophysi</taxon>
        <taxon>Characiformes</taxon>
        <taxon>Characoidei</taxon>
        <taxon>Pygocentrus</taxon>
    </lineage>
</organism>
<dbReference type="InterPro" id="IPR013320">
    <property type="entry name" value="ConA-like_dom_sf"/>
</dbReference>
<reference evidence="6" key="2">
    <citation type="submission" date="2025-08" db="UniProtKB">
        <authorList>
            <consortium name="Ensembl"/>
        </authorList>
    </citation>
    <scope>IDENTIFICATION</scope>
</reference>
<reference evidence="6" key="3">
    <citation type="submission" date="2025-09" db="UniProtKB">
        <authorList>
            <consortium name="Ensembl"/>
        </authorList>
    </citation>
    <scope>IDENTIFICATION</scope>
</reference>
<dbReference type="Gene3D" id="2.60.120.200">
    <property type="match status" value="1"/>
</dbReference>
<dbReference type="GeneTree" id="ENSGT01100000263515"/>
<dbReference type="RefSeq" id="XP_017541634.1">
    <property type="nucleotide sequence ID" value="XM_017686145.2"/>
</dbReference>
<dbReference type="PROSITE" id="PS51828">
    <property type="entry name" value="PTX_2"/>
    <property type="match status" value="1"/>
</dbReference>
<evidence type="ECO:0000256" key="4">
    <source>
        <dbReference type="RuleBase" id="RU362112"/>
    </source>
</evidence>
<reference evidence="6 7" key="1">
    <citation type="submission" date="2020-10" db="EMBL/GenBank/DDBJ databases">
        <title>Pygocentrus nattereri (red-bellied piranha) genome, fPygNat1, primary haplotype.</title>
        <authorList>
            <person name="Myers G."/>
            <person name="Meyer A."/>
            <person name="Karagic N."/>
            <person name="Pippel M."/>
            <person name="Winkler S."/>
            <person name="Tracey A."/>
            <person name="Wood J."/>
            <person name="Formenti G."/>
            <person name="Howe K."/>
            <person name="Fedrigo O."/>
            <person name="Jarvis E.D."/>
        </authorList>
    </citation>
    <scope>NUCLEOTIDE SEQUENCE [LARGE SCALE GENOMIC DNA]</scope>
</reference>
<dbReference type="SMART" id="SM00159">
    <property type="entry name" value="PTX"/>
    <property type="match status" value="1"/>
</dbReference>
<dbReference type="OrthoDB" id="547680at2759"/>
<comment type="cofactor">
    <cofactor evidence="4">
        <name>Ca(2+)</name>
        <dbReference type="ChEBI" id="CHEBI:29108"/>
    </cofactor>
    <text evidence="4">Binds 2 calcium ions per subunit.</text>
</comment>
<comment type="similarity">
    <text evidence="4">Belongs to the pentraxin family.</text>
</comment>
<comment type="caution">
    <text evidence="3">Lacks conserved residue(s) required for the propagation of feature annotation.</text>
</comment>
<name>A0A3B4CLL5_PYGNA</name>
<dbReference type="SUPFAM" id="SSF49899">
    <property type="entry name" value="Concanavalin A-like lectins/glucanases"/>
    <property type="match status" value="1"/>
</dbReference>
<dbReference type="Ensembl" id="ENSPNAT00000018397.2">
    <property type="protein sequence ID" value="ENSPNAP00000011439.1"/>
    <property type="gene ID" value="ENSPNAG00000010669.2"/>
</dbReference>
<dbReference type="GeneID" id="108413556"/>
<keyword evidence="2 4" id="KW-0106">Calcium</keyword>
<evidence type="ECO:0000256" key="2">
    <source>
        <dbReference type="ARBA" id="ARBA00022837"/>
    </source>
</evidence>
<sequence length="244" mass="27399">MAPVISITYRAILQEIVSSVSILDPETSICGQNGGLTDKGLLFPKPSANSFVKLTALKPLNLEAFTLCMRLFVNPAVVNQGNRETILFAYCTTEGDELNVWQEKGKISLYLRSSRDGVFYDVQPLSIFGTDLCVTWESRTGLTAFWVDGRRSAPQVYRKNHKILSGGAVILGQDPDSFVGKFDENQSFVGEISDVNMWDYLLTDDQIKNFNEKVWVGPEPNVLNWNTVQYEVNGNVREVPEKYK</sequence>
<evidence type="ECO:0000256" key="3">
    <source>
        <dbReference type="PROSITE-ProRule" id="PRU01172"/>
    </source>
</evidence>
<proteinExistence type="inferred from homology"/>
<dbReference type="PRINTS" id="PR00895">
    <property type="entry name" value="PENTAXIN"/>
</dbReference>
<evidence type="ECO:0000313" key="6">
    <source>
        <dbReference type="Ensembl" id="ENSPNAP00000011439.1"/>
    </source>
</evidence>
<keyword evidence="1 4" id="KW-0479">Metal-binding</keyword>
<dbReference type="InterPro" id="IPR051005">
    <property type="entry name" value="Pentraxin_domain"/>
</dbReference>
<dbReference type="PANTHER" id="PTHR45869">
    <property type="entry name" value="C-REACTIVE PROTEIN-RELATED"/>
    <property type="match status" value="1"/>
</dbReference>
<dbReference type="AlphaFoldDB" id="A0A3B4CLL5"/>
<keyword evidence="7" id="KW-1185">Reference proteome</keyword>